<proteinExistence type="predicted"/>
<sequence>MTVARHGAPVIGGHAPLSRLRHYHSVGCPHGATGMGASGDGKMWSWHATLVCRWLAAKVVTWVGGDMGVWRRMVVVGCGATKPWGEVRGLVAECGHGAPRCYVRVSEDLWQALSVGIWVSGEMCAWRRMVVVGCGATKPWGEVRGLVAECGHGVPRWCVRASEDLWQALSVGMWVSGEMCAWRRMVVVGCGATKPWGEVRGLVAECGHGAPRWCVRVSEDLWQALSVGIWVSGEMCAWRRMVVVGCGATKPWGEVHGLVTECGHGAPRWCVRVSEDLWQALSVGIWVSGETGARRRIATRRHSSPLLGSRGGEGVWVKLDCQHVWCVGSSRRLARRRCRPRGAWGAITPHIKQIQTPPAYAELRYGAPADLRPSPYTRSLLGVSPLCCAGSAET</sequence>
<evidence type="ECO:0000313" key="1">
    <source>
        <dbReference type="EMBL" id="OSM08669.1"/>
    </source>
</evidence>
<accession>A0A1Y2KA75</accession>
<dbReference type="EMBL" id="LVJN01000004">
    <property type="protein sequence ID" value="OSM08669.1"/>
    <property type="molecule type" value="Genomic_DNA"/>
</dbReference>
<comment type="caution">
    <text evidence="1">The sequence shown here is derived from an EMBL/GenBank/DDBJ whole genome shotgun (WGS) entry which is preliminary data.</text>
</comment>
<dbReference type="AlphaFoldDB" id="A0A1Y2KA75"/>
<keyword evidence="2" id="KW-1185">Reference proteome</keyword>
<name>A0A1Y2KA75_9PROT</name>
<evidence type="ECO:0000313" key="2">
    <source>
        <dbReference type="Proteomes" id="UP000194003"/>
    </source>
</evidence>
<protein>
    <submittedName>
        <fullName evidence="1">Uncharacterized protein</fullName>
    </submittedName>
</protein>
<gene>
    <name evidence="1" type="ORF">MAIT1_04941</name>
</gene>
<reference evidence="1 2" key="1">
    <citation type="journal article" date="2016" name="BMC Genomics">
        <title>Combined genomic and structural analyses of a cultured magnetotactic bacterium reveals its niche adaptation to a dynamic environment.</title>
        <authorList>
            <person name="Araujo A.C."/>
            <person name="Morillo V."/>
            <person name="Cypriano J."/>
            <person name="Teixeira L.C."/>
            <person name="Leao P."/>
            <person name="Lyra S."/>
            <person name="Almeida L.G."/>
            <person name="Bazylinski D.A."/>
            <person name="Vasconcellos A.T."/>
            <person name="Abreu F."/>
            <person name="Lins U."/>
        </authorList>
    </citation>
    <scope>NUCLEOTIDE SEQUENCE [LARGE SCALE GENOMIC DNA]</scope>
    <source>
        <strain evidence="1 2">IT-1</strain>
    </source>
</reference>
<organism evidence="1 2">
    <name type="scientific">Magnetofaba australis IT-1</name>
    <dbReference type="NCBI Taxonomy" id="1434232"/>
    <lineage>
        <taxon>Bacteria</taxon>
        <taxon>Pseudomonadati</taxon>
        <taxon>Pseudomonadota</taxon>
        <taxon>Magnetococcia</taxon>
        <taxon>Magnetococcales</taxon>
        <taxon>Magnetococcaceae</taxon>
        <taxon>Magnetofaba</taxon>
    </lineage>
</organism>
<dbReference type="Proteomes" id="UP000194003">
    <property type="component" value="Unassembled WGS sequence"/>
</dbReference>